<evidence type="ECO:0000256" key="6">
    <source>
        <dbReference type="SAM" id="MobiDB-lite"/>
    </source>
</evidence>
<feature type="domain" description="HAMP" evidence="9">
    <location>
        <begin position="451"/>
        <end position="504"/>
    </location>
</feature>
<gene>
    <name evidence="10" type="ORF">CPY51_17770</name>
</gene>
<dbReference type="GO" id="GO:0007165">
    <property type="term" value="P:signal transduction"/>
    <property type="evidence" value="ECO:0007669"/>
    <property type="project" value="UniProtKB-KW"/>
</dbReference>
<evidence type="ECO:0000256" key="3">
    <source>
        <dbReference type="ARBA" id="ARBA00029447"/>
    </source>
</evidence>
<dbReference type="SMART" id="SM00283">
    <property type="entry name" value="MA"/>
    <property type="match status" value="1"/>
</dbReference>
<proteinExistence type="inferred from homology"/>
<dbReference type="Pfam" id="PF00015">
    <property type="entry name" value="MCPsignal"/>
    <property type="match status" value="1"/>
</dbReference>
<dbReference type="RefSeq" id="WP_111161577.1">
    <property type="nucleotide sequence ID" value="NZ_PCDP01000038.1"/>
</dbReference>
<feature type="domain" description="HAMP" evidence="9">
    <location>
        <begin position="532"/>
        <end position="584"/>
    </location>
</feature>
<feature type="region of interest" description="Disordered" evidence="6">
    <location>
        <begin position="509"/>
        <end position="529"/>
    </location>
</feature>
<evidence type="ECO:0000313" key="10">
    <source>
        <dbReference type="EMBL" id="PZM11960.1"/>
    </source>
</evidence>
<dbReference type="SUPFAM" id="SSF158472">
    <property type="entry name" value="HAMP domain-like"/>
    <property type="match status" value="1"/>
</dbReference>
<dbReference type="CDD" id="cd06225">
    <property type="entry name" value="HAMP"/>
    <property type="match status" value="1"/>
</dbReference>
<comment type="caution">
    <text evidence="10">The sequence shown here is derived from an EMBL/GenBank/DDBJ whole genome shotgun (WGS) entry which is preliminary data.</text>
</comment>
<dbReference type="OrthoDB" id="3378718at2"/>
<feature type="coiled-coil region" evidence="5">
    <location>
        <begin position="562"/>
        <end position="621"/>
    </location>
</feature>
<dbReference type="GO" id="GO:0006935">
    <property type="term" value="P:chemotaxis"/>
    <property type="evidence" value="ECO:0007669"/>
    <property type="project" value="UniProtKB-KW"/>
</dbReference>
<dbReference type="PANTHER" id="PTHR43531">
    <property type="entry name" value="PROTEIN ICFG"/>
    <property type="match status" value="1"/>
</dbReference>
<dbReference type="AlphaFoldDB" id="A0A2W4EM87"/>
<dbReference type="PROSITE" id="PS50885">
    <property type="entry name" value="HAMP"/>
    <property type="match status" value="2"/>
</dbReference>
<dbReference type="EMBL" id="PCDP01000038">
    <property type="protein sequence ID" value="PZM11960.1"/>
    <property type="molecule type" value="Genomic_DNA"/>
</dbReference>
<protein>
    <submittedName>
        <fullName evidence="10">Methyl-accepting chemotaxis protein</fullName>
    </submittedName>
</protein>
<dbReference type="InterPro" id="IPR051310">
    <property type="entry name" value="MCP_chemotaxis"/>
</dbReference>
<dbReference type="FunFam" id="1.10.287.950:FF:000001">
    <property type="entry name" value="Methyl-accepting chemotaxis sensory transducer"/>
    <property type="match status" value="1"/>
</dbReference>
<dbReference type="GO" id="GO:0016020">
    <property type="term" value="C:membrane"/>
    <property type="evidence" value="ECO:0007669"/>
    <property type="project" value="UniProtKB-SubCell"/>
</dbReference>
<sequence length="845" mass="92490">MLIDKILSRFKIKTKVLIFVLPFVISISAVGLTGLYASGLLQGRMEISNSVLQSLTGFKNLYASMDDFLRITSEPARDKLYTDLKSQEAVLNATLNQVGKDADGHDELADATTKTAGISDVVGKLWSLHQQELDVRKSIDEAQRVLIGTRFNVNFQAQQLADTMRTDEANATATLRAADRLLKGGDALVSVAEDFGKAQTPPDKVKAIKDRLPDVVKAQRSIELAIPQNQKSMTQSLDGTIKDLTTLVNGTDAATATDQTVTDMTRLLSRFRQMSTYTQLTATQMMRQATTTFVALDARVVQTNSVLEDTRRLEASIYSMQLVLAEFLSTTNKDNLVRLRQEVAKLGTDMNTLDQSAKGMDFTDDIDAAIAPAIKSMDVDGGKLVDTITQRIAEYANARQELDQIWGQLTAFAQTQKQSAGVERQQSNFISILATALGIILSIAGGIALVLTLQRPIGQITAAMRRIAEGRLETSISGEQRYDEIGDIARALGIFKENALSKIRIEEQSDEERAAAENERQRNDAEKRELDRQIDFAVSELAAGLERLAQGDISSTIETPFIGRLEQLRQDFNSSMARLQETLSQVRDNVELIQNNGNQMAASAEDLSKRTEQQAASLEETAAAVDEITVTVRSSAERAKDADVIVREAKRSADDSAVVVNNAIDAMTRIEDASRQIEQIIGVIDEIAFQTNLLALNAGIEAARAGEAGKGFAVVAMEVRELAQRSAAAAQEIKSLINKSTREVNSGSQFVQETGTVLEKISSQIVTISQHVEMIARASHDQSSALQEVNATVNQMDQMTQKNAAMVEETTAASRELANEADALMHLIQQFKIEAEADRNYYRAA</sequence>
<feature type="domain" description="Methyl-accepting transducer" evidence="8">
    <location>
        <begin position="589"/>
        <end position="818"/>
    </location>
</feature>
<evidence type="ECO:0000313" key="11">
    <source>
        <dbReference type="Proteomes" id="UP000248925"/>
    </source>
</evidence>
<evidence type="ECO:0000256" key="4">
    <source>
        <dbReference type="PROSITE-ProRule" id="PRU00284"/>
    </source>
</evidence>
<comment type="similarity">
    <text evidence="3">Belongs to the methyl-accepting chemotaxis (MCP) protein family.</text>
</comment>
<keyword evidence="5" id="KW-0175">Coiled coil</keyword>
<dbReference type="Proteomes" id="UP000248925">
    <property type="component" value="Unassembled WGS sequence"/>
</dbReference>
<dbReference type="Pfam" id="PF00672">
    <property type="entry name" value="HAMP"/>
    <property type="match status" value="1"/>
</dbReference>
<keyword evidence="7" id="KW-0812">Transmembrane</keyword>
<dbReference type="InterPro" id="IPR004089">
    <property type="entry name" value="MCPsignal_dom"/>
</dbReference>
<evidence type="ECO:0000259" key="9">
    <source>
        <dbReference type="PROSITE" id="PS50885"/>
    </source>
</evidence>
<evidence type="ECO:0000256" key="7">
    <source>
        <dbReference type="SAM" id="Phobius"/>
    </source>
</evidence>
<feature type="transmembrane region" description="Helical" evidence="7">
    <location>
        <begin position="16"/>
        <end position="37"/>
    </location>
</feature>
<dbReference type="Gene3D" id="1.10.287.950">
    <property type="entry name" value="Methyl-accepting chemotaxis protein"/>
    <property type="match status" value="1"/>
</dbReference>
<dbReference type="InterPro" id="IPR003660">
    <property type="entry name" value="HAMP_dom"/>
</dbReference>
<dbReference type="SUPFAM" id="SSF58104">
    <property type="entry name" value="Methyl-accepting chemotaxis protein (MCP) signaling domain"/>
    <property type="match status" value="1"/>
</dbReference>
<keyword evidence="7" id="KW-1133">Transmembrane helix</keyword>
<dbReference type="PROSITE" id="PS50111">
    <property type="entry name" value="CHEMOTAXIS_TRANSDUC_2"/>
    <property type="match status" value="1"/>
</dbReference>
<accession>A0A2W4EM87</accession>
<comment type="subcellular location">
    <subcellularLocation>
        <location evidence="1">Membrane</location>
    </subcellularLocation>
</comment>
<keyword evidence="7" id="KW-0472">Membrane</keyword>
<reference evidence="10 11" key="1">
    <citation type="journal article" date="2018" name="Sci. Rep.">
        <title>Rhizobium tumorigenes sp. nov., a novel plant tumorigenic bacterium isolated from cane gall tumors on thornless blackberry.</title>
        <authorList>
            <person name="Kuzmanovi N."/>
            <person name="Smalla K."/>
            <person name="Gronow S."/>
            <person name="PuBawska J."/>
        </authorList>
    </citation>
    <scope>NUCLEOTIDE SEQUENCE [LARGE SCALE GENOMIC DNA]</scope>
    <source>
        <strain evidence="10 11">CCBAU 85046</strain>
    </source>
</reference>
<dbReference type="PANTHER" id="PTHR43531:SF11">
    <property type="entry name" value="METHYL-ACCEPTING CHEMOTAXIS PROTEIN 3"/>
    <property type="match status" value="1"/>
</dbReference>
<name>A0A2W4EM87_9HYPH</name>
<dbReference type="CDD" id="cd11386">
    <property type="entry name" value="MCP_signal"/>
    <property type="match status" value="1"/>
</dbReference>
<evidence type="ECO:0000256" key="1">
    <source>
        <dbReference type="ARBA" id="ARBA00004370"/>
    </source>
</evidence>
<dbReference type="SMART" id="SM00304">
    <property type="entry name" value="HAMP"/>
    <property type="match status" value="2"/>
</dbReference>
<evidence type="ECO:0000256" key="5">
    <source>
        <dbReference type="SAM" id="Coils"/>
    </source>
</evidence>
<keyword evidence="4" id="KW-0807">Transducer</keyword>
<evidence type="ECO:0000256" key="2">
    <source>
        <dbReference type="ARBA" id="ARBA00022500"/>
    </source>
</evidence>
<dbReference type="Gene3D" id="6.10.340.10">
    <property type="match status" value="1"/>
</dbReference>
<keyword evidence="2" id="KW-0145">Chemotaxis</keyword>
<keyword evidence="11" id="KW-1185">Reference proteome</keyword>
<evidence type="ECO:0000259" key="8">
    <source>
        <dbReference type="PROSITE" id="PS50111"/>
    </source>
</evidence>
<organism evidence="10 11">
    <name type="scientific">Rhizobium tubonense</name>
    <dbReference type="NCBI Taxonomy" id="484088"/>
    <lineage>
        <taxon>Bacteria</taxon>
        <taxon>Pseudomonadati</taxon>
        <taxon>Pseudomonadota</taxon>
        <taxon>Alphaproteobacteria</taxon>
        <taxon>Hyphomicrobiales</taxon>
        <taxon>Rhizobiaceae</taxon>
        <taxon>Rhizobium/Agrobacterium group</taxon>
        <taxon>Rhizobium</taxon>
    </lineage>
</organism>